<dbReference type="InterPro" id="IPR000719">
    <property type="entry name" value="Prot_kinase_dom"/>
</dbReference>
<dbReference type="GO" id="GO:0005886">
    <property type="term" value="C:plasma membrane"/>
    <property type="evidence" value="ECO:0007669"/>
    <property type="project" value="TreeGrafter"/>
</dbReference>
<dbReference type="GO" id="GO:0006950">
    <property type="term" value="P:response to stress"/>
    <property type="evidence" value="ECO:0007669"/>
    <property type="project" value="UniProtKB-ARBA"/>
</dbReference>
<evidence type="ECO:0000256" key="13">
    <source>
        <dbReference type="SAM" id="Phobius"/>
    </source>
</evidence>
<feature type="chain" id="PRO_5043978624" evidence="14">
    <location>
        <begin position="22"/>
        <end position="657"/>
    </location>
</feature>
<dbReference type="InterPro" id="IPR008271">
    <property type="entry name" value="Ser/Thr_kinase_AS"/>
</dbReference>
<dbReference type="Pfam" id="PF01657">
    <property type="entry name" value="Stress-antifung"/>
    <property type="match status" value="2"/>
</dbReference>
<evidence type="ECO:0000256" key="4">
    <source>
        <dbReference type="ARBA" id="ARBA00022692"/>
    </source>
</evidence>
<gene>
    <name evidence="17" type="ORF">LUZ62_025838</name>
</gene>
<evidence type="ECO:0000256" key="12">
    <source>
        <dbReference type="ARBA" id="ARBA00023180"/>
    </source>
</evidence>
<dbReference type="SUPFAM" id="SSF56112">
    <property type="entry name" value="Protein kinase-like (PK-like)"/>
    <property type="match status" value="1"/>
</dbReference>
<evidence type="ECO:0000256" key="14">
    <source>
        <dbReference type="SAM" id="SignalP"/>
    </source>
</evidence>
<dbReference type="FunFam" id="3.30.430.20:FF:000009">
    <property type="entry name" value="Cysteine-rich receptor-like protein kinase 28"/>
    <property type="match status" value="1"/>
</dbReference>
<evidence type="ECO:0000256" key="9">
    <source>
        <dbReference type="ARBA" id="ARBA00022840"/>
    </source>
</evidence>
<organism evidence="17 18">
    <name type="scientific">Rhynchospora pubera</name>
    <dbReference type="NCBI Taxonomy" id="906938"/>
    <lineage>
        <taxon>Eukaryota</taxon>
        <taxon>Viridiplantae</taxon>
        <taxon>Streptophyta</taxon>
        <taxon>Embryophyta</taxon>
        <taxon>Tracheophyta</taxon>
        <taxon>Spermatophyta</taxon>
        <taxon>Magnoliopsida</taxon>
        <taxon>Liliopsida</taxon>
        <taxon>Poales</taxon>
        <taxon>Cyperaceae</taxon>
        <taxon>Cyperoideae</taxon>
        <taxon>Rhynchosporeae</taxon>
        <taxon>Rhynchospora</taxon>
    </lineage>
</organism>
<feature type="domain" description="Protein kinase" evidence="15">
    <location>
        <begin position="330"/>
        <end position="616"/>
    </location>
</feature>
<dbReference type="PROSITE" id="PS51473">
    <property type="entry name" value="GNK2"/>
    <property type="match status" value="2"/>
</dbReference>
<dbReference type="FunFam" id="1.10.510.10:FF:000129">
    <property type="entry name" value="cysteine-rich receptor-like protein kinase 10"/>
    <property type="match status" value="1"/>
</dbReference>
<keyword evidence="7" id="KW-0547">Nucleotide-binding</keyword>
<dbReference type="CDD" id="cd23509">
    <property type="entry name" value="Gnk2-like"/>
    <property type="match status" value="2"/>
</dbReference>
<dbReference type="Gene3D" id="3.30.200.20">
    <property type="entry name" value="Phosphorylase Kinase, domain 1"/>
    <property type="match status" value="1"/>
</dbReference>
<dbReference type="InterPro" id="IPR011009">
    <property type="entry name" value="Kinase-like_dom_sf"/>
</dbReference>
<evidence type="ECO:0000256" key="5">
    <source>
        <dbReference type="ARBA" id="ARBA00022729"/>
    </source>
</evidence>
<evidence type="ECO:0000313" key="17">
    <source>
        <dbReference type="EMBL" id="KAJ4813272.1"/>
    </source>
</evidence>
<feature type="signal peptide" evidence="14">
    <location>
        <begin position="1"/>
        <end position="21"/>
    </location>
</feature>
<dbReference type="InterPro" id="IPR001245">
    <property type="entry name" value="Ser-Thr/Tyr_kinase_cat_dom"/>
</dbReference>
<dbReference type="PANTHER" id="PTHR27002:SF181">
    <property type="entry name" value="RECEPTOR-LIKE SERINE_THREONINE-PROTEIN KINASE"/>
    <property type="match status" value="1"/>
</dbReference>
<feature type="transmembrane region" description="Helical" evidence="13">
    <location>
        <begin position="275"/>
        <end position="295"/>
    </location>
</feature>
<dbReference type="PROSITE" id="PS00108">
    <property type="entry name" value="PROTEIN_KINASE_ST"/>
    <property type="match status" value="1"/>
</dbReference>
<evidence type="ECO:0000256" key="6">
    <source>
        <dbReference type="ARBA" id="ARBA00022737"/>
    </source>
</evidence>
<keyword evidence="17" id="KW-0675">Receptor</keyword>
<dbReference type="PANTHER" id="PTHR27002">
    <property type="entry name" value="RECEPTOR-LIKE SERINE/THREONINE-PROTEIN KINASE SD1-8"/>
    <property type="match status" value="1"/>
</dbReference>
<keyword evidence="5 14" id="KW-0732">Signal</keyword>
<dbReference type="CDD" id="cd12087">
    <property type="entry name" value="TM_EGFR-like"/>
    <property type="match status" value="1"/>
</dbReference>
<evidence type="ECO:0000256" key="10">
    <source>
        <dbReference type="ARBA" id="ARBA00022989"/>
    </source>
</evidence>
<evidence type="ECO:0000256" key="1">
    <source>
        <dbReference type="ARBA" id="ARBA00004167"/>
    </source>
</evidence>
<keyword evidence="3" id="KW-0808">Transferase</keyword>
<evidence type="ECO:0000313" key="18">
    <source>
        <dbReference type="Proteomes" id="UP001140206"/>
    </source>
</evidence>
<dbReference type="FunFam" id="3.30.200.20:FF:000142">
    <property type="entry name" value="Cysteine-rich receptor-like protein kinase 10"/>
    <property type="match status" value="1"/>
</dbReference>
<feature type="domain" description="Gnk2-homologous" evidence="16">
    <location>
        <begin position="131"/>
        <end position="235"/>
    </location>
</feature>
<dbReference type="Gene3D" id="3.30.430.20">
    <property type="entry name" value="Gnk2 domain, C-X8-C-X2-C motif"/>
    <property type="match status" value="2"/>
</dbReference>
<keyword evidence="18" id="KW-1185">Reference proteome</keyword>
<feature type="domain" description="Gnk2-homologous" evidence="16">
    <location>
        <begin position="22"/>
        <end position="124"/>
    </location>
</feature>
<dbReference type="Pfam" id="PF07714">
    <property type="entry name" value="PK_Tyr_Ser-Thr"/>
    <property type="match status" value="1"/>
</dbReference>
<name>A0AAV8HEM7_9POAL</name>
<dbReference type="GO" id="GO:0004674">
    <property type="term" value="F:protein serine/threonine kinase activity"/>
    <property type="evidence" value="ECO:0007669"/>
    <property type="project" value="UniProtKB-KW"/>
</dbReference>
<keyword evidence="6" id="KW-0677">Repeat</keyword>
<dbReference type="Proteomes" id="UP001140206">
    <property type="component" value="Chromosome 1"/>
</dbReference>
<dbReference type="Gene3D" id="1.10.510.10">
    <property type="entry name" value="Transferase(Phosphotransferase) domain 1"/>
    <property type="match status" value="1"/>
</dbReference>
<comment type="subcellular location">
    <subcellularLocation>
        <location evidence="1">Membrane</location>
        <topology evidence="1">Single-pass membrane protein</topology>
    </subcellularLocation>
</comment>
<keyword evidence="8 17" id="KW-0418">Kinase</keyword>
<keyword evidence="2" id="KW-0723">Serine/threonine-protein kinase</keyword>
<dbReference type="InterPro" id="IPR038408">
    <property type="entry name" value="GNK2_sf"/>
</dbReference>
<comment type="caution">
    <text evidence="17">The sequence shown here is derived from an EMBL/GenBank/DDBJ whole genome shotgun (WGS) entry which is preliminary data.</text>
</comment>
<protein>
    <submittedName>
        <fullName evidence="17">Cysteine-rich RECEPTOR-like kinase</fullName>
    </submittedName>
</protein>
<keyword evidence="12" id="KW-0325">Glycoprotein</keyword>
<dbReference type="EMBL" id="JAMFTS010000001">
    <property type="protein sequence ID" value="KAJ4813272.1"/>
    <property type="molecule type" value="Genomic_DNA"/>
</dbReference>
<reference evidence="17" key="1">
    <citation type="submission" date="2022-08" db="EMBL/GenBank/DDBJ databases">
        <authorList>
            <person name="Marques A."/>
        </authorList>
    </citation>
    <scope>NUCLEOTIDE SEQUENCE</scope>
    <source>
        <strain evidence="17">RhyPub2mFocal</strain>
        <tissue evidence="17">Leaves</tissue>
    </source>
</reference>
<proteinExistence type="predicted"/>
<keyword evidence="11 13" id="KW-0472">Membrane</keyword>
<evidence type="ECO:0000256" key="2">
    <source>
        <dbReference type="ARBA" id="ARBA00022527"/>
    </source>
</evidence>
<dbReference type="PROSITE" id="PS50011">
    <property type="entry name" value="PROTEIN_KINASE_DOM"/>
    <property type="match status" value="1"/>
</dbReference>
<keyword evidence="4 13" id="KW-0812">Transmembrane</keyword>
<evidence type="ECO:0000256" key="11">
    <source>
        <dbReference type="ARBA" id="ARBA00023136"/>
    </source>
</evidence>
<dbReference type="InterPro" id="IPR002902">
    <property type="entry name" value="GNK2"/>
</dbReference>
<dbReference type="GO" id="GO:0005524">
    <property type="term" value="F:ATP binding"/>
    <property type="evidence" value="ECO:0007669"/>
    <property type="project" value="UniProtKB-KW"/>
</dbReference>
<dbReference type="SMART" id="SM00220">
    <property type="entry name" value="S_TKc"/>
    <property type="match status" value="1"/>
</dbReference>
<evidence type="ECO:0000259" key="16">
    <source>
        <dbReference type="PROSITE" id="PS51473"/>
    </source>
</evidence>
<keyword evidence="10 13" id="KW-1133">Transmembrane helix</keyword>
<evidence type="ECO:0000256" key="7">
    <source>
        <dbReference type="ARBA" id="ARBA00022741"/>
    </source>
</evidence>
<evidence type="ECO:0000256" key="8">
    <source>
        <dbReference type="ARBA" id="ARBA00022777"/>
    </source>
</evidence>
<dbReference type="CDD" id="cd14066">
    <property type="entry name" value="STKc_IRAK"/>
    <property type="match status" value="1"/>
</dbReference>
<keyword evidence="9" id="KW-0067">ATP-binding</keyword>
<accession>A0AAV8HEM7</accession>
<evidence type="ECO:0000256" key="3">
    <source>
        <dbReference type="ARBA" id="ARBA00022679"/>
    </source>
</evidence>
<sequence length="657" mass="73411">MIQTLILSFLTLALLNTPTNSQLIFNFCETSSNYTTNSTYETNLNNLFNSLTKNTSKTGFYTSTEGEPPYQVFGLAICRGDMNDNFCNGCVTMASRYFPQICPYNKGAIAWYDRCIVRYSNHNFFSQLDDGIPGENICLDQSASDPYQFKQKIVTMMESLAHIAAFNRSVHMFATGAGTGLYGLVQCTRDLSGEQCYNCLNQTLHDLSADDQCDESVQVTALRGSCIVMYDMKQFFSSDPTWVAPPDPDPTIIPPVKPPSLSETQRGNGHKTSTIALGVGLPLVFLAAVIIFICLRRKNRFNKNRIPVNTKSRNSLLIKFSTLQQATDNFSDSNKLGEGGFGPVYKGKMPNGQEIAVKRLATGSDQGLSELENEVQFLAELQHKNLVRLFGVCIEEKEMLLVYEYIRNKSLDTLIFENSSGRKLNWEQRLKIIKGISRGLLYLHQDSAIRLVHRDLKASNILLDENMNPKISDFGLARLLRGDHTQSKTSKVVGTYGYMAPEYAVHGTISTKADIFSFGVLILEIIAGRSNSSFSGSSEGNILNYAWEHWTNGTAIEMKDPCLDPDPNTDLEVMRCINVALLCAQQRPNERPNIYSVNLMLTRNRMQIPPPSNPAFVIVNSSVEDRDIEASYNSTTTSTYSVKYSINEVSCTEPYPR</sequence>
<evidence type="ECO:0000259" key="15">
    <source>
        <dbReference type="PROSITE" id="PS50011"/>
    </source>
</evidence>
<dbReference type="AlphaFoldDB" id="A0AAV8HEM7"/>